<protein>
    <submittedName>
        <fullName evidence="2">Uncharacterized protein</fullName>
    </submittedName>
</protein>
<organism evidence="2 3">
    <name type="scientific">Mesorhizobium plurifarium</name>
    <dbReference type="NCBI Taxonomy" id="69974"/>
    <lineage>
        <taxon>Bacteria</taxon>
        <taxon>Pseudomonadati</taxon>
        <taxon>Pseudomonadota</taxon>
        <taxon>Alphaproteobacteria</taxon>
        <taxon>Hyphomicrobiales</taxon>
        <taxon>Phyllobacteriaceae</taxon>
        <taxon>Mesorhizobium</taxon>
    </lineage>
</organism>
<name>A0A0K2VZE1_MESPL</name>
<dbReference type="EMBL" id="CCND01000014">
    <property type="protein sequence ID" value="CDX57364.1"/>
    <property type="molecule type" value="Genomic_DNA"/>
</dbReference>
<feature type="region of interest" description="Disordered" evidence="1">
    <location>
        <begin position="1"/>
        <end position="21"/>
    </location>
</feature>
<dbReference type="AlphaFoldDB" id="A0A0K2VZE1"/>
<proteinExistence type="predicted"/>
<gene>
    <name evidence="2" type="ORF">MPL1032_210095</name>
</gene>
<reference evidence="3" key="1">
    <citation type="submission" date="2014-08" db="EMBL/GenBank/DDBJ databases">
        <authorList>
            <person name="Edwards T."/>
        </authorList>
    </citation>
    <scope>NUCLEOTIDE SEQUENCE [LARGE SCALE GENOMIC DNA]</scope>
</reference>
<evidence type="ECO:0000313" key="3">
    <source>
        <dbReference type="Proteomes" id="UP000182888"/>
    </source>
</evidence>
<dbReference type="Proteomes" id="UP000182888">
    <property type="component" value="Unassembled WGS sequence"/>
</dbReference>
<evidence type="ECO:0000256" key="1">
    <source>
        <dbReference type="SAM" id="MobiDB-lite"/>
    </source>
</evidence>
<accession>A0A0K2VZE1</accession>
<sequence>MDRLPAILGRKPGDKSPPAHLLESIRSPNLDIRMPVALREGQLADRRVRGKARVKRRRASTALRDRFNRTVNRQAGGFILMLFNILFHFTLQLRTGSGCRMPPAYGYAAMRLLHGNIHESSLIYQPLINSWLRSPSLVIKA</sequence>
<evidence type="ECO:0000313" key="2">
    <source>
        <dbReference type="EMBL" id="CDX57364.1"/>
    </source>
</evidence>